<evidence type="ECO:0000313" key="4">
    <source>
        <dbReference type="Proteomes" id="UP000001194"/>
    </source>
</evidence>
<feature type="compositionally biased region" description="Low complexity" evidence="1">
    <location>
        <begin position="280"/>
        <end position="292"/>
    </location>
</feature>
<feature type="region of interest" description="Disordered" evidence="1">
    <location>
        <begin position="496"/>
        <end position="532"/>
    </location>
</feature>
<dbReference type="RefSeq" id="XP_001873596.1">
    <property type="nucleotide sequence ID" value="XM_001873561.1"/>
</dbReference>
<feature type="transmembrane region" description="Helical" evidence="2">
    <location>
        <begin position="555"/>
        <end position="576"/>
    </location>
</feature>
<dbReference type="GeneID" id="6068848"/>
<keyword evidence="2" id="KW-0812">Transmembrane</keyword>
<organism evidence="4">
    <name type="scientific">Laccaria bicolor (strain S238N-H82 / ATCC MYA-4686)</name>
    <name type="common">Bicoloured deceiver</name>
    <name type="synonym">Laccaria laccata var. bicolor</name>
    <dbReference type="NCBI Taxonomy" id="486041"/>
    <lineage>
        <taxon>Eukaryota</taxon>
        <taxon>Fungi</taxon>
        <taxon>Dikarya</taxon>
        <taxon>Basidiomycota</taxon>
        <taxon>Agaricomycotina</taxon>
        <taxon>Agaricomycetes</taxon>
        <taxon>Agaricomycetidae</taxon>
        <taxon>Agaricales</taxon>
        <taxon>Agaricineae</taxon>
        <taxon>Hydnangiaceae</taxon>
        <taxon>Laccaria</taxon>
    </lineage>
</organism>
<feature type="transmembrane region" description="Helical" evidence="2">
    <location>
        <begin position="405"/>
        <end position="424"/>
    </location>
</feature>
<gene>
    <name evidence="3" type="ORF">LACBIDRAFT_321183</name>
</gene>
<protein>
    <submittedName>
        <fullName evidence="3">Predicted protein</fullName>
    </submittedName>
</protein>
<feature type="region of interest" description="Disordered" evidence="1">
    <location>
        <begin position="449"/>
        <end position="480"/>
    </location>
</feature>
<dbReference type="OrthoDB" id="3253553at2759"/>
<evidence type="ECO:0000256" key="2">
    <source>
        <dbReference type="SAM" id="Phobius"/>
    </source>
</evidence>
<sequence>MYDPHLDTLPPPSQFRRPWSPETYDPLPSTSTTMDSREAFNRLQRDTFNQLQRETYQYENARDEYPPLSQRDSRGYYPQEEYLQEEYPQEEYPHSFPQVGHPPVQPDYYPRLPHRAQRREASETLRTYPSRTTNGGSVPTVQPPLVCFPILLPITPKNASNPTVDKPKSTTEPRFTADAHVDGYAFNGRRPTSLPPTPHASAVNIADQEHPEIDISQFPAWSRSWYHPPPNNNNITPHHHFDDPDIYTPIPPSHLHNSMRNKPIFDPTYVPDHLPWELPPHSSSSHHNPTSSREFVPWGSDPPEYNATPLNPHLKEERLRMLEREFGTHKPRSSDFLDEHGKPLIGTVDAKGNLVTQGPKKRFALRMLQIVLAGTAAVPSIYAAIVIKQPHPGDPPPPANKPAAFVLYILSVLTLLLLLYLFIFRPCCCSPRKKGKDMGNPLLGNGMMVLPVPGGNKKGGGGGKRGKKGGKGKGGGGGGDVQVNLIVDPHAFNFDPDHDEEGESDDDDDGGMPGGFSVHKPRSKGRGRHQRRRGILAGLAMEESWRHARGWAKKLAIVDVAGVVLWGGAFVLILLGKRCPSGAFLGWCNAYNVSSAAACLLCIAFGRIPNPAHVLCGIIRTKSPFSEISTLSRPFITFLSILLNGLKGVVERGFYIYSPKRN</sequence>
<keyword evidence="2" id="KW-0472">Membrane</keyword>
<dbReference type="AlphaFoldDB" id="B0CP04"/>
<dbReference type="HOGENOM" id="CLU_033747_0_0_1"/>
<feature type="transmembrane region" description="Helical" evidence="2">
    <location>
        <begin position="582"/>
        <end position="605"/>
    </location>
</feature>
<feature type="compositionally biased region" description="Basic residues" evidence="1">
    <location>
        <begin position="519"/>
        <end position="532"/>
    </location>
</feature>
<feature type="region of interest" description="Disordered" evidence="1">
    <location>
        <begin position="1"/>
        <end position="38"/>
    </location>
</feature>
<feature type="transmembrane region" description="Helical" evidence="2">
    <location>
        <begin position="363"/>
        <end position="385"/>
    </location>
</feature>
<accession>B0CP04</accession>
<proteinExistence type="predicted"/>
<keyword evidence="4" id="KW-1185">Reference proteome</keyword>
<keyword evidence="2" id="KW-1133">Transmembrane helix</keyword>
<evidence type="ECO:0000256" key="1">
    <source>
        <dbReference type="SAM" id="MobiDB-lite"/>
    </source>
</evidence>
<name>B0CP04_LACBS</name>
<dbReference type="Proteomes" id="UP000001194">
    <property type="component" value="Unassembled WGS sequence"/>
</dbReference>
<feature type="region of interest" description="Disordered" evidence="1">
    <location>
        <begin position="280"/>
        <end position="310"/>
    </location>
</feature>
<reference evidence="3 4" key="1">
    <citation type="journal article" date="2008" name="Nature">
        <title>The genome of Laccaria bicolor provides insights into mycorrhizal symbiosis.</title>
        <authorList>
            <person name="Martin F."/>
            <person name="Aerts A."/>
            <person name="Ahren D."/>
            <person name="Brun A."/>
            <person name="Danchin E.G.J."/>
            <person name="Duchaussoy F."/>
            <person name="Gibon J."/>
            <person name="Kohler A."/>
            <person name="Lindquist E."/>
            <person name="Pereda V."/>
            <person name="Salamov A."/>
            <person name="Shapiro H.J."/>
            <person name="Wuyts J."/>
            <person name="Blaudez D."/>
            <person name="Buee M."/>
            <person name="Brokstein P."/>
            <person name="Canbaeck B."/>
            <person name="Cohen D."/>
            <person name="Courty P.E."/>
            <person name="Coutinho P.M."/>
            <person name="Delaruelle C."/>
            <person name="Detter J.C."/>
            <person name="Deveau A."/>
            <person name="DiFazio S."/>
            <person name="Duplessis S."/>
            <person name="Fraissinet-Tachet L."/>
            <person name="Lucic E."/>
            <person name="Frey-Klett P."/>
            <person name="Fourrey C."/>
            <person name="Feussner I."/>
            <person name="Gay G."/>
            <person name="Grimwood J."/>
            <person name="Hoegger P.J."/>
            <person name="Jain P."/>
            <person name="Kilaru S."/>
            <person name="Labbe J."/>
            <person name="Lin Y.C."/>
            <person name="Legue V."/>
            <person name="Le Tacon F."/>
            <person name="Marmeisse R."/>
            <person name="Melayah D."/>
            <person name="Montanini B."/>
            <person name="Muratet M."/>
            <person name="Nehls U."/>
            <person name="Niculita-Hirzel H."/>
            <person name="Oudot-Le Secq M.P."/>
            <person name="Peter M."/>
            <person name="Quesneville H."/>
            <person name="Rajashekar B."/>
            <person name="Reich M."/>
            <person name="Rouhier N."/>
            <person name="Schmutz J."/>
            <person name="Yin T."/>
            <person name="Chalot M."/>
            <person name="Henrissat B."/>
            <person name="Kuees U."/>
            <person name="Lucas S."/>
            <person name="Van de Peer Y."/>
            <person name="Podila G.K."/>
            <person name="Polle A."/>
            <person name="Pukkila P.J."/>
            <person name="Richardson P.M."/>
            <person name="Rouze P."/>
            <person name="Sanders I.R."/>
            <person name="Stajich J.E."/>
            <person name="Tunlid A."/>
            <person name="Tuskan G."/>
            <person name="Grigoriev I.V."/>
        </authorList>
    </citation>
    <scope>NUCLEOTIDE SEQUENCE [LARGE SCALE GENOMIC DNA]</scope>
    <source>
        <strain evidence="4">S238N-H82 / ATCC MYA-4686</strain>
    </source>
</reference>
<dbReference type="KEGG" id="lbc:LACBIDRAFT_321183"/>
<feature type="compositionally biased region" description="Acidic residues" evidence="1">
    <location>
        <begin position="497"/>
        <end position="510"/>
    </location>
</feature>
<evidence type="ECO:0000313" key="3">
    <source>
        <dbReference type="EMBL" id="EDR15388.1"/>
    </source>
</evidence>
<dbReference type="EMBL" id="DS547091">
    <property type="protein sequence ID" value="EDR15388.1"/>
    <property type="molecule type" value="Genomic_DNA"/>
</dbReference>
<dbReference type="InParanoid" id="B0CP04"/>